<protein>
    <recommendedName>
        <fullName evidence="3">LTD domain-containing protein</fullName>
    </recommendedName>
</protein>
<evidence type="ECO:0000313" key="5">
    <source>
        <dbReference type="Proteomes" id="UP000579605"/>
    </source>
</evidence>
<feature type="chain" id="PRO_5032961379" description="LTD domain-containing protein" evidence="2">
    <location>
        <begin position="46"/>
        <end position="842"/>
    </location>
</feature>
<feature type="signal peptide" evidence="2">
    <location>
        <begin position="1"/>
        <end position="45"/>
    </location>
</feature>
<evidence type="ECO:0000259" key="3">
    <source>
        <dbReference type="PROSITE" id="PS51841"/>
    </source>
</evidence>
<evidence type="ECO:0000256" key="1">
    <source>
        <dbReference type="SAM" id="MobiDB-lite"/>
    </source>
</evidence>
<feature type="domain" description="LTD" evidence="3">
    <location>
        <begin position="38"/>
        <end position="222"/>
    </location>
</feature>
<evidence type="ECO:0000313" key="4">
    <source>
        <dbReference type="EMBL" id="NYH90643.1"/>
    </source>
</evidence>
<organism evidence="4 5">
    <name type="scientific">Actinopolymorpha rutila</name>
    <dbReference type="NCBI Taxonomy" id="446787"/>
    <lineage>
        <taxon>Bacteria</taxon>
        <taxon>Bacillati</taxon>
        <taxon>Actinomycetota</taxon>
        <taxon>Actinomycetes</taxon>
        <taxon>Propionibacteriales</taxon>
        <taxon>Actinopolymorphaceae</taxon>
        <taxon>Actinopolymorpha</taxon>
    </lineage>
</organism>
<name>A0A852ZEC7_9ACTN</name>
<dbReference type="SUPFAM" id="SSF56219">
    <property type="entry name" value="DNase I-like"/>
    <property type="match status" value="1"/>
</dbReference>
<accession>A0A852ZEC7</accession>
<feature type="region of interest" description="Disordered" evidence="1">
    <location>
        <begin position="220"/>
        <end position="248"/>
    </location>
</feature>
<dbReference type="Gene3D" id="3.60.10.10">
    <property type="entry name" value="Endonuclease/exonuclease/phosphatase"/>
    <property type="match status" value="1"/>
</dbReference>
<dbReference type="InterPro" id="IPR005135">
    <property type="entry name" value="Endo/exonuclease/phosphatase"/>
</dbReference>
<dbReference type="CDD" id="cd10283">
    <property type="entry name" value="MnuA_DNase1-like"/>
    <property type="match status" value="1"/>
</dbReference>
<dbReference type="PROSITE" id="PS51841">
    <property type="entry name" value="LTD"/>
    <property type="match status" value="1"/>
</dbReference>
<dbReference type="Proteomes" id="UP000579605">
    <property type="component" value="Unassembled WGS sequence"/>
</dbReference>
<dbReference type="PANTHER" id="PTHR42834">
    <property type="entry name" value="ENDONUCLEASE/EXONUCLEASE/PHOSPHATASE FAMILY PROTEIN (AFU_ORTHOLOGUE AFUA_3G09210)"/>
    <property type="match status" value="1"/>
</dbReference>
<proteinExistence type="predicted"/>
<dbReference type="GO" id="GO:0003824">
    <property type="term" value="F:catalytic activity"/>
    <property type="evidence" value="ECO:0007669"/>
    <property type="project" value="InterPro"/>
</dbReference>
<dbReference type="Pfam" id="PF03372">
    <property type="entry name" value="Exo_endo_phos"/>
    <property type="match status" value="1"/>
</dbReference>
<keyword evidence="5" id="KW-1185">Reference proteome</keyword>
<feature type="region of interest" description="Disordered" evidence="1">
    <location>
        <begin position="367"/>
        <end position="387"/>
    </location>
</feature>
<dbReference type="RefSeq" id="WP_179788162.1">
    <property type="nucleotide sequence ID" value="NZ_BAAARR010000016.1"/>
</dbReference>
<evidence type="ECO:0000256" key="2">
    <source>
        <dbReference type="SAM" id="SignalP"/>
    </source>
</evidence>
<dbReference type="PANTHER" id="PTHR42834:SF1">
    <property type="entry name" value="ENDONUCLEASE_EXONUCLEASE_PHOSPHATASE FAMILY PROTEIN (AFU_ORTHOLOGUE AFUA_3G09210)"/>
    <property type="match status" value="1"/>
</dbReference>
<comment type="caution">
    <text evidence="4">The sequence shown here is derived from an EMBL/GenBank/DDBJ whole genome shotgun (WGS) entry which is preliminary data.</text>
</comment>
<dbReference type="CDD" id="cd04486">
    <property type="entry name" value="YhcR_OBF_like"/>
    <property type="match status" value="1"/>
</dbReference>
<dbReference type="EMBL" id="JACBZH010000001">
    <property type="protein sequence ID" value="NYH90643.1"/>
    <property type="molecule type" value="Genomic_DNA"/>
</dbReference>
<dbReference type="InterPro" id="IPR036691">
    <property type="entry name" value="Endo/exonu/phosph_ase_sf"/>
</dbReference>
<keyword evidence="2" id="KW-0732">Signal</keyword>
<gene>
    <name evidence="4" type="ORF">F4554_003281</name>
</gene>
<dbReference type="AlphaFoldDB" id="A0A852ZEC7"/>
<dbReference type="InterPro" id="IPR001322">
    <property type="entry name" value="Lamin_tail_dom"/>
</dbReference>
<feature type="compositionally biased region" description="Low complexity" evidence="1">
    <location>
        <begin position="221"/>
        <end position="232"/>
    </location>
</feature>
<reference evidence="4 5" key="1">
    <citation type="submission" date="2020-07" db="EMBL/GenBank/DDBJ databases">
        <title>Sequencing the genomes of 1000 actinobacteria strains.</title>
        <authorList>
            <person name="Klenk H.-P."/>
        </authorList>
    </citation>
    <scope>NUCLEOTIDE SEQUENCE [LARGE SCALE GENOMIC DNA]</scope>
    <source>
        <strain evidence="4 5">DSM 18448</strain>
    </source>
</reference>
<sequence length="842" mass="87493">MTRRRIRTSSARSASARTTRTALAAGSTLALALAGLAVTTTSASAASTDLVLNEVYGGGGNSGATYTHDFVELANRDSAPASLEGLSLQYGSASGNLGGGTTPGSGSLKVDLHGSVAPGHTFLVQLSPGSGTGQELPEPDQSSTAINLSGTAGKVALVRGTTVLSCGTTCATDPGVVDFLGWGGANDFEGHPAAATTNATSTARAGGVDVRDTDDNATDFATGTPTPANAAGDTGGGTDPGPEPEQARIPEIQGHGHRSPYDGKRVATTGVVTAKKFDGYWIQDSAGDGDDTTSDGIYVYAGASGAKPAVGKTVTVTATVSEFRPSSRTGPNLALTELTDATFTEAAQAEPMPAPVLIGPGGRVAPAENADSGDGSGNRVDVETTGDFRPDRDAIDFYETLESMLVEVRDAQVVGPTNSYGELTVVPGGTTGAPRTRSGGVRYASYDTPNTARLTVDDEIIYQQMPAANVGDTLPGEVSGPLSYDYGTFRVYPTSVPTVRSGGLAKEVTQAPARNEVAIATFNVENLDPTDPQEKFDRLAETIVHNLAAPDVLALEEVQDDTGPECPNGPSSTCKSDGVVSADKTLRMLTDAIGAAGGPAYQWRQISPVNLADGGQPTGNIRVAFLFRTDRGVSFVDRAGGDATTATAVTRQADGQATLTLSPGRIAPDDDAWEDSRKPLAGEFTYRGRTFFVIANHFNSKGGDEPLLGRWQPPARSSETQRHAQAGLVHDFVARIRAVQPDAAVVVVGDLNDFEFSRTSQILQEGRTLVSLPTLLPPAERYSYVFDGNSQVLDQILVSPALIGNRSDGFSGRVRGYDVVHVNAEFADQVSDHDPQVVRISP</sequence>